<keyword evidence="3" id="KW-1185">Reference proteome</keyword>
<keyword evidence="1" id="KW-0732">Signal</keyword>
<dbReference type="Proteomes" id="UP000254771">
    <property type="component" value="Unassembled WGS sequence"/>
</dbReference>
<dbReference type="AlphaFoldDB" id="A0A370DLT4"/>
<evidence type="ECO:0000313" key="3">
    <source>
        <dbReference type="Proteomes" id="UP000254771"/>
    </source>
</evidence>
<accession>A0A370DLT4</accession>
<feature type="chain" id="PRO_5016728195" description="VCBS repeat-containing protein" evidence="1">
    <location>
        <begin position="28"/>
        <end position="246"/>
    </location>
</feature>
<protein>
    <recommendedName>
        <fullName evidence="4">VCBS repeat-containing protein</fullName>
    </recommendedName>
</protein>
<evidence type="ECO:0000313" key="2">
    <source>
        <dbReference type="EMBL" id="RDH85885.1"/>
    </source>
</evidence>
<name>A0A370DLT4_9GAMM</name>
<reference evidence="2 3" key="1">
    <citation type="journal article" date="2018" name="ISME J.">
        <title>Endosymbiont genomes yield clues of tubeworm success.</title>
        <authorList>
            <person name="Li Y."/>
            <person name="Liles M.R."/>
            <person name="Halanych K.M."/>
        </authorList>
    </citation>
    <scope>NUCLEOTIDE SEQUENCE [LARGE SCALE GENOMIC DNA]</scope>
    <source>
        <strain evidence="2">A1462</strain>
    </source>
</reference>
<comment type="caution">
    <text evidence="2">The sequence shown here is derived from an EMBL/GenBank/DDBJ whole genome shotgun (WGS) entry which is preliminary data.</text>
</comment>
<sequence>MAMLYPRFKIQLTLALTALFIAGNVLAEQYVCTSSPYKNDFFQEITGDNEPEAFLVWRNDTLNLADLDGKASSTLRRRYSAFNTTERVFDTPWVSLTSDALFDANGDLLSDYEPLWGGIGPKCEGRGFVTHTATKYAVVSIGQAVFNSTTEMDESFIKAFVHDTTGLLVKTHTIVGKADSRLNLKRLQFRDYDGDGNAELVVVRRTNKTTPDTYRVVIRTYDLLTGVPEDVAVETHYVSKFTNMNP</sequence>
<organism evidence="2 3">
    <name type="scientific">endosymbiont of Escarpia spicata</name>
    <dbReference type="NCBI Taxonomy" id="2200908"/>
    <lineage>
        <taxon>Bacteria</taxon>
        <taxon>Pseudomonadati</taxon>
        <taxon>Pseudomonadota</taxon>
        <taxon>Gammaproteobacteria</taxon>
        <taxon>sulfur-oxidizing symbionts</taxon>
    </lineage>
</organism>
<dbReference type="EMBL" id="QFXE01000011">
    <property type="protein sequence ID" value="RDH85885.1"/>
    <property type="molecule type" value="Genomic_DNA"/>
</dbReference>
<feature type="signal peptide" evidence="1">
    <location>
        <begin position="1"/>
        <end position="27"/>
    </location>
</feature>
<gene>
    <name evidence="2" type="ORF">DIZ78_09890</name>
</gene>
<proteinExistence type="predicted"/>
<evidence type="ECO:0008006" key="4">
    <source>
        <dbReference type="Google" id="ProtNLM"/>
    </source>
</evidence>
<evidence type="ECO:0000256" key="1">
    <source>
        <dbReference type="SAM" id="SignalP"/>
    </source>
</evidence>